<name>A0A9P6T7R0_9BASI</name>
<evidence type="ECO:0000313" key="2">
    <source>
        <dbReference type="Proteomes" id="UP000886653"/>
    </source>
</evidence>
<feature type="non-terminal residue" evidence="1">
    <location>
        <position position="1"/>
    </location>
</feature>
<protein>
    <submittedName>
        <fullName evidence="1">Uncharacterized protein</fullName>
    </submittedName>
</protein>
<proteinExistence type="predicted"/>
<dbReference type="AlphaFoldDB" id="A0A9P6T7R0"/>
<organism evidence="1 2">
    <name type="scientific">Cronartium quercuum f. sp. fusiforme G11</name>
    <dbReference type="NCBI Taxonomy" id="708437"/>
    <lineage>
        <taxon>Eukaryota</taxon>
        <taxon>Fungi</taxon>
        <taxon>Dikarya</taxon>
        <taxon>Basidiomycota</taxon>
        <taxon>Pucciniomycotina</taxon>
        <taxon>Pucciniomycetes</taxon>
        <taxon>Pucciniales</taxon>
        <taxon>Coleosporiaceae</taxon>
        <taxon>Cronartium</taxon>
    </lineage>
</organism>
<sequence length="70" mass="7623">LLVVISLEQSKDIIVMIQNLEIIHNPTLDGVFKHAGIVWLQQSAQLQFLPPSAVVLTASYRKLAGGKLGT</sequence>
<dbReference type="Proteomes" id="UP000886653">
    <property type="component" value="Unassembled WGS sequence"/>
</dbReference>
<reference evidence="1" key="1">
    <citation type="submission" date="2013-11" db="EMBL/GenBank/DDBJ databases">
        <title>Genome sequence of the fusiform rust pathogen reveals effectors for host alternation and coevolution with pine.</title>
        <authorList>
            <consortium name="DOE Joint Genome Institute"/>
            <person name="Smith K."/>
            <person name="Pendleton A."/>
            <person name="Kubisiak T."/>
            <person name="Anderson C."/>
            <person name="Salamov A."/>
            <person name="Aerts A."/>
            <person name="Riley R."/>
            <person name="Clum A."/>
            <person name="Lindquist E."/>
            <person name="Ence D."/>
            <person name="Campbell M."/>
            <person name="Kronenberg Z."/>
            <person name="Feau N."/>
            <person name="Dhillon B."/>
            <person name="Hamelin R."/>
            <person name="Burleigh J."/>
            <person name="Smith J."/>
            <person name="Yandell M."/>
            <person name="Nelson C."/>
            <person name="Grigoriev I."/>
            <person name="Davis J."/>
        </authorList>
    </citation>
    <scope>NUCLEOTIDE SEQUENCE</scope>
    <source>
        <strain evidence="1">G11</strain>
    </source>
</reference>
<gene>
    <name evidence="1" type="ORF">CROQUDRAFT_51263</name>
</gene>
<evidence type="ECO:0000313" key="1">
    <source>
        <dbReference type="EMBL" id="KAG0141744.1"/>
    </source>
</evidence>
<keyword evidence="2" id="KW-1185">Reference proteome</keyword>
<accession>A0A9P6T7R0</accession>
<comment type="caution">
    <text evidence="1">The sequence shown here is derived from an EMBL/GenBank/DDBJ whole genome shotgun (WGS) entry which is preliminary data.</text>
</comment>
<dbReference type="EMBL" id="MU167373">
    <property type="protein sequence ID" value="KAG0141744.1"/>
    <property type="molecule type" value="Genomic_DNA"/>
</dbReference>